<dbReference type="InterPro" id="IPR036259">
    <property type="entry name" value="MFS_trans_sf"/>
</dbReference>
<dbReference type="EMBL" id="QRBA01000003">
    <property type="protein sequence ID" value="RDS91918.1"/>
    <property type="molecule type" value="Genomic_DNA"/>
</dbReference>
<dbReference type="PROSITE" id="PS50850">
    <property type="entry name" value="MFS"/>
    <property type="match status" value="1"/>
</dbReference>
<feature type="transmembrane region" description="Helical" evidence="6">
    <location>
        <begin position="210"/>
        <end position="229"/>
    </location>
</feature>
<dbReference type="GO" id="GO:0016020">
    <property type="term" value="C:membrane"/>
    <property type="evidence" value="ECO:0007669"/>
    <property type="project" value="UniProtKB-SubCell"/>
</dbReference>
<feature type="transmembrane region" description="Helical" evidence="6">
    <location>
        <begin position="241"/>
        <end position="260"/>
    </location>
</feature>
<dbReference type="RefSeq" id="WP_115486177.1">
    <property type="nucleotide sequence ID" value="NZ_QRBA01000003.1"/>
</dbReference>
<keyword evidence="2" id="KW-0813">Transport</keyword>
<keyword evidence="4 6" id="KW-1133">Transmembrane helix</keyword>
<keyword evidence="3 6" id="KW-0812">Transmembrane</keyword>
<feature type="domain" description="Major facilitator superfamily (MFS) profile" evidence="7">
    <location>
        <begin position="8"/>
        <end position="398"/>
    </location>
</feature>
<dbReference type="GO" id="GO:0022857">
    <property type="term" value="F:transmembrane transporter activity"/>
    <property type="evidence" value="ECO:0007669"/>
    <property type="project" value="InterPro"/>
</dbReference>
<feature type="transmembrane region" description="Helical" evidence="6">
    <location>
        <begin position="132"/>
        <end position="150"/>
    </location>
</feature>
<dbReference type="InterPro" id="IPR011701">
    <property type="entry name" value="MFS"/>
</dbReference>
<dbReference type="PRINTS" id="PR01036">
    <property type="entry name" value="TCRTETB"/>
</dbReference>
<evidence type="ECO:0000256" key="6">
    <source>
        <dbReference type="SAM" id="Phobius"/>
    </source>
</evidence>
<comment type="caution">
    <text evidence="8">The sequence shown here is derived from an EMBL/GenBank/DDBJ whole genome shotgun (WGS) entry which is preliminary data.</text>
</comment>
<accession>A0A7Z6MZR9</accession>
<organism evidence="8 9">
    <name type="scientific">Pseudomonas fluorescens</name>
    <dbReference type="NCBI Taxonomy" id="294"/>
    <lineage>
        <taxon>Bacteria</taxon>
        <taxon>Pseudomonadati</taxon>
        <taxon>Pseudomonadota</taxon>
        <taxon>Gammaproteobacteria</taxon>
        <taxon>Pseudomonadales</taxon>
        <taxon>Pseudomonadaceae</taxon>
        <taxon>Pseudomonas</taxon>
    </lineage>
</organism>
<dbReference type="Gene3D" id="1.20.1250.20">
    <property type="entry name" value="MFS general substrate transporter like domains"/>
    <property type="match status" value="1"/>
</dbReference>
<dbReference type="PANTHER" id="PTHR42718:SF9">
    <property type="entry name" value="MAJOR FACILITATOR SUPERFAMILY MULTIDRUG TRANSPORTER MFSC"/>
    <property type="match status" value="1"/>
</dbReference>
<feature type="transmembrane region" description="Helical" evidence="6">
    <location>
        <begin position="339"/>
        <end position="356"/>
    </location>
</feature>
<feature type="transmembrane region" description="Helical" evidence="6">
    <location>
        <begin position="371"/>
        <end position="390"/>
    </location>
</feature>
<protein>
    <submittedName>
        <fullName evidence="8">MFS transporter</fullName>
    </submittedName>
</protein>
<dbReference type="Pfam" id="PF07690">
    <property type="entry name" value="MFS_1"/>
    <property type="match status" value="1"/>
</dbReference>
<name>A0A7Z6MZR9_PSEFL</name>
<feature type="transmembrane region" description="Helical" evidence="6">
    <location>
        <begin position="74"/>
        <end position="93"/>
    </location>
</feature>
<evidence type="ECO:0000259" key="7">
    <source>
        <dbReference type="PROSITE" id="PS50850"/>
    </source>
</evidence>
<evidence type="ECO:0000313" key="8">
    <source>
        <dbReference type="EMBL" id="RDS91918.1"/>
    </source>
</evidence>
<dbReference type="PANTHER" id="PTHR42718">
    <property type="entry name" value="MAJOR FACILITATOR SUPERFAMILY MULTIDRUG TRANSPORTER MFSC"/>
    <property type="match status" value="1"/>
</dbReference>
<dbReference type="InterPro" id="IPR020846">
    <property type="entry name" value="MFS_dom"/>
</dbReference>
<feature type="transmembrane region" description="Helical" evidence="6">
    <location>
        <begin position="162"/>
        <end position="182"/>
    </location>
</feature>
<dbReference type="Proteomes" id="UP000255541">
    <property type="component" value="Unassembled WGS sequence"/>
</dbReference>
<feature type="transmembrane region" description="Helical" evidence="6">
    <location>
        <begin position="99"/>
        <end position="120"/>
    </location>
</feature>
<evidence type="ECO:0000256" key="5">
    <source>
        <dbReference type="ARBA" id="ARBA00023136"/>
    </source>
</evidence>
<reference evidence="8 9" key="1">
    <citation type="submission" date="2018-07" db="EMBL/GenBank/DDBJ databases">
        <title>Draft Genome Sequence of Pseudomonas fluorescens AHK-1 associated with canker disease of kiwifruit.</title>
        <authorList>
            <person name="Wu Z."/>
        </authorList>
    </citation>
    <scope>NUCLEOTIDE SEQUENCE [LARGE SCALE GENOMIC DNA]</scope>
    <source>
        <strain evidence="8 9">AHK-1</strain>
    </source>
</reference>
<gene>
    <name evidence="8" type="ORF">DL347_06780</name>
</gene>
<evidence type="ECO:0000256" key="1">
    <source>
        <dbReference type="ARBA" id="ARBA00004141"/>
    </source>
</evidence>
<feature type="transmembrane region" description="Helical" evidence="6">
    <location>
        <begin position="296"/>
        <end position="318"/>
    </location>
</feature>
<feature type="transmembrane region" description="Helical" evidence="6">
    <location>
        <begin position="272"/>
        <end position="290"/>
    </location>
</feature>
<evidence type="ECO:0000256" key="3">
    <source>
        <dbReference type="ARBA" id="ARBA00022692"/>
    </source>
</evidence>
<feature type="transmembrane region" description="Helical" evidence="6">
    <location>
        <begin position="46"/>
        <end position="62"/>
    </location>
</feature>
<sequence length="407" mass="41460">MHTSSRGGLASLSLSMLLAALGTSIANVGLPSLVKAFDASFHAVQWVVLAYLMAITLVIVSAGRLGDRLGRRRLLLAGLLLFALACGLCSAAPTLNGLIAARALQGLGAAVMMAMALGMVGDTVPPERTGRAMGLLGTLSAVGTALGPSVGGGLVSLWGWRALFLAGAPLGLAAFVLAWRCLPLDRRNGRLPAQAGFWRALEDASLRSRLVMSALVSAVIMATFVVGPFYLSQGLGLAPEWMGLAMAVGPCVAALTGVPAGRLTDRLGSRHTTFAGLGTLLGGALLLALASGLPAYLGSLVILTAGYSLFQTANNTAVMKAARGTNRGTLSGWLNLSRNLGLIGGASALGTVFAWATPDVTHGTPQSVADGLHTTFGVAAGLILLALAIARGRVNSPQHANIDKLKS</sequence>
<dbReference type="AlphaFoldDB" id="A0A7Z6MZR9"/>
<dbReference type="SUPFAM" id="SSF103473">
    <property type="entry name" value="MFS general substrate transporter"/>
    <property type="match status" value="1"/>
</dbReference>
<dbReference type="CDD" id="cd17321">
    <property type="entry name" value="MFS_MMR_MDR_like"/>
    <property type="match status" value="1"/>
</dbReference>
<proteinExistence type="predicted"/>
<keyword evidence="5 6" id="KW-0472">Membrane</keyword>
<evidence type="ECO:0000313" key="9">
    <source>
        <dbReference type="Proteomes" id="UP000255541"/>
    </source>
</evidence>
<comment type="subcellular location">
    <subcellularLocation>
        <location evidence="1">Membrane</location>
        <topology evidence="1">Multi-pass membrane protein</topology>
    </subcellularLocation>
</comment>
<evidence type="ECO:0000256" key="4">
    <source>
        <dbReference type="ARBA" id="ARBA00022989"/>
    </source>
</evidence>
<evidence type="ECO:0000256" key="2">
    <source>
        <dbReference type="ARBA" id="ARBA00022448"/>
    </source>
</evidence>